<evidence type="ECO:0000313" key="2">
    <source>
        <dbReference type="EMBL" id="UPQ74512.1"/>
    </source>
</evidence>
<keyword evidence="1" id="KW-1133">Transmembrane helix</keyword>
<dbReference type="Proteomes" id="UP000830552">
    <property type="component" value="Chromosome"/>
</dbReference>
<name>A0ABY4K4H1_9FLAO</name>
<protein>
    <submittedName>
        <fullName evidence="2">Uncharacterized protein</fullName>
    </submittedName>
</protein>
<dbReference type="RefSeq" id="WP_248389092.1">
    <property type="nucleotide sequence ID" value="NZ_CP096203.1"/>
</dbReference>
<dbReference type="EMBL" id="CP096203">
    <property type="protein sequence ID" value="UPQ74512.1"/>
    <property type="molecule type" value="Genomic_DNA"/>
</dbReference>
<keyword evidence="3" id="KW-1185">Reference proteome</keyword>
<evidence type="ECO:0000313" key="3">
    <source>
        <dbReference type="Proteomes" id="UP000830552"/>
    </source>
</evidence>
<sequence>MKTFLLILKILRWFLGILFLLIALGLLIEQEIGASTIVLIMAVFIIPLSAQFIVNKLYPSFDRTNRILRSINYSEYNTVLSTYQQNVLLLKKPLSEKKNMKCGIKIYHHTLSSIISNFHINALEVNILNDIKNYFNLSDQQIYTEKNKLAEKTLKSLIQKCYDDNRLTDAENQQIISLSTFLQFPRDRTEAIKNKVAFSLFNKILDEKISAEYLSPIKETELKQIIRDLKIDQYNIKTFISERKIRKLKHAKLLWNLDHGIFPIIYNPPILLNRDEVCYININATLIENKIVHTGYSRSSSSVSFRIAKGVNARVRGGRYRPVKENVRQIYPGNLFLTSSRLIFNAGGKSFQIPFNKLISYERQGSNFEFIVQNKNYLLRLNHIDHEILSIGIRSATRQFKDSNDQIKAKAMREISTNEILI</sequence>
<gene>
    <name evidence="2" type="ORF">M0D58_10655</name>
</gene>
<reference evidence="2" key="1">
    <citation type="submission" date="2022-04" db="EMBL/GenBank/DDBJ databases">
        <title>Evolutionary, genomic, and biogeographic characterization of Chryseobacterium nepalense represented by a plastic-degrading bacterium AC3.</title>
        <authorList>
            <person name="Yin Z."/>
            <person name="Liu X."/>
            <person name="Wang D."/>
            <person name="Xie Z."/>
        </authorList>
    </citation>
    <scope>NUCLEOTIDE SEQUENCE</scope>
    <source>
        <strain evidence="2">AC3</strain>
    </source>
</reference>
<feature type="transmembrane region" description="Helical" evidence="1">
    <location>
        <begin position="34"/>
        <end position="54"/>
    </location>
</feature>
<keyword evidence="1" id="KW-0812">Transmembrane</keyword>
<keyword evidence="1" id="KW-0472">Membrane</keyword>
<feature type="transmembrane region" description="Helical" evidence="1">
    <location>
        <begin position="10"/>
        <end position="28"/>
    </location>
</feature>
<organism evidence="2 3">
    <name type="scientific">Chryseobacterium nepalense</name>
    <dbReference type="NCBI Taxonomy" id="1854498"/>
    <lineage>
        <taxon>Bacteria</taxon>
        <taxon>Pseudomonadati</taxon>
        <taxon>Bacteroidota</taxon>
        <taxon>Flavobacteriia</taxon>
        <taxon>Flavobacteriales</taxon>
        <taxon>Weeksellaceae</taxon>
        <taxon>Chryseobacterium group</taxon>
        <taxon>Chryseobacterium</taxon>
    </lineage>
</organism>
<evidence type="ECO:0000256" key="1">
    <source>
        <dbReference type="SAM" id="Phobius"/>
    </source>
</evidence>
<proteinExistence type="predicted"/>
<accession>A0ABY4K4H1</accession>